<feature type="domain" description="Filamentous haemagglutinin FhaB/tRNA nuclease CdiA-like TPS" evidence="4">
    <location>
        <begin position="58"/>
        <end position="170"/>
    </location>
</feature>
<dbReference type="Pfam" id="PF18676">
    <property type="entry name" value="MBG_2"/>
    <property type="match status" value="1"/>
</dbReference>
<dbReference type="PATRIC" id="fig|1747903.4.peg.3714"/>
<dbReference type="GO" id="GO:0005576">
    <property type="term" value="C:extracellular region"/>
    <property type="evidence" value="ECO:0007669"/>
    <property type="project" value="UniProtKB-SubCell"/>
</dbReference>
<dbReference type="Pfam" id="PF07581">
    <property type="entry name" value="Glug"/>
    <property type="match status" value="2"/>
</dbReference>
<dbReference type="InterPro" id="IPR041248">
    <property type="entry name" value="YDG"/>
</dbReference>
<organism evidence="5 6">
    <name type="scientific">Janthinobacterium psychrotolerans</name>
    <dbReference type="NCBI Taxonomy" id="1747903"/>
    <lineage>
        <taxon>Bacteria</taxon>
        <taxon>Pseudomonadati</taxon>
        <taxon>Pseudomonadota</taxon>
        <taxon>Betaproteobacteria</taxon>
        <taxon>Burkholderiales</taxon>
        <taxon>Oxalobacteraceae</taxon>
        <taxon>Janthinobacterium</taxon>
    </lineage>
</organism>
<evidence type="ECO:0000313" key="6">
    <source>
        <dbReference type="Proteomes" id="UP000092713"/>
    </source>
</evidence>
<comment type="caution">
    <text evidence="5">The sequence shown here is derived from an EMBL/GenBank/DDBJ whole genome shotgun (WGS) entry which is preliminary data.</text>
</comment>
<dbReference type="InterPro" id="IPR012334">
    <property type="entry name" value="Pectin_lyas_fold"/>
</dbReference>
<dbReference type="SMART" id="SM00710">
    <property type="entry name" value="PbH1"/>
    <property type="match status" value="19"/>
</dbReference>
<dbReference type="PANTHER" id="PTHR12338:SF8">
    <property type="entry name" value="HEME_HEMOPEXIN-BINDING PROTEIN"/>
    <property type="match status" value="1"/>
</dbReference>
<dbReference type="Gene3D" id="3.30.160.710">
    <property type="match status" value="1"/>
</dbReference>
<dbReference type="EMBL" id="LOCQ01000049">
    <property type="protein sequence ID" value="OBV40089.1"/>
    <property type="molecule type" value="Genomic_DNA"/>
</dbReference>
<dbReference type="Pfam" id="PF18657">
    <property type="entry name" value="YDG"/>
    <property type="match status" value="30"/>
</dbReference>
<dbReference type="InterPro" id="IPR041286">
    <property type="entry name" value="MBG_2"/>
</dbReference>
<dbReference type="InterPro" id="IPR008638">
    <property type="entry name" value="FhaB/CdiA-like_TPS"/>
</dbReference>
<dbReference type="NCBIfam" id="TIGR01901">
    <property type="entry name" value="adhes_NPXG"/>
    <property type="match status" value="1"/>
</dbReference>
<dbReference type="InterPro" id="IPR024973">
    <property type="entry name" value="ESPR"/>
</dbReference>
<dbReference type="OrthoDB" id="218680at2"/>
<keyword evidence="6" id="KW-1185">Reference proteome</keyword>
<dbReference type="PANTHER" id="PTHR12338">
    <property type="entry name" value="AUTOTRANSPORTER"/>
    <property type="match status" value="1"/>
</dbReference>
<dbReference type="InterPro" id="IPR011050">
    <property type="entry name" value="Pectin_lyase_fold/virulence"/>
</dbReference>
<protein>
    <submittedName>
        <fullName evidence="5">Filamentous hemagglutinin family N-terminal domain-containing protein</fullName>
    </submittedName>
</protein>
<accession>A0A1A7C4W8</accession>
<dbReference type="Gene3D" id="2.160.20.10">
    <property type="entry name" value="Single-stranded right-handed beta-helix, Pectin lyase-like"/>
    <property type="match status" value="1"/>
</dbReference>
<dbReference type="SUPFAM" id="SSF51126">
    <property type="entry name" value="Pectin lyase-like"/>
    <property type="match status" value="1"/>
</dbReference>
<dbReference type="InterPro" id="IPR011493">
    <property type="entry name" value="GLUG"/>
</dbReference>
<dbReference type="Proteomes" id="UP000092713">
    <property type="component" value="Unassembled WGS sequence"/>
</dbReference>
<dbReference type="SMART" id="SM00912">
    <property type="entry name" value="Haemagg_act"/>
    <property type="match status" value="1"/>
</dbReference>
<comment type="subcellular location">
    <subcellularLocation>
        <location evidence="1">Secreted</location>
    </subcellularLocation>
</comment>
<dbReference type="Pfam" id="PF13018">
    <property type="entry name" value="ESPR"/>
    <property type="match status" value="1"/>
</dbReference>
<name>A0A1A7C4W8_9BURK</name>
<evidence type="ECO:0000313" key="5">
    <source>
        <dbReference type="EMBL" id="OBV40089.1"/>
    </source>
</evidence>
<dbReference type="STRING" id="1747903.ASR47_10142"/>
<dbReference type="InterPro" id="IPR050909">
    <property type="entry name" value="Bact_Autotransporter_VF"/>
</dbReference>
<evidence type="ECO:0000259" key="4">
    <source>
        <dbReference type="SMART" id="SM00912"/>
    </source>
</evidence>
<keyword evidence="2" id="KW-0964">Secreted</keyword>
<dbReference type="Gene3D" id="2.160.20.110">
    <property type="match status" value="3"/>
</dbReference>
<reference evidence="5 6" key="1">
    <citation type="submission" date="2016-04" db="EMBL/GenBank/DDBJ databases">
        <title>Draft genome sequence of Janthinobacterium psychrotolerans sp. nov., isolated from freshwater sediments in Denmark.</title>
        <authorList>
            <person name="Gong X."/>
            <person name="Skrivergaard S."/>
            <person name="Korsgaard B.S."/>
            <person name="Schreiber L."/>
            <person name="Marshall I.P."/>
            <person name="Finster K."/>
            <person name="Schramm A."/>
        </authorList>
    </citation>
    <scope>NUCLEOTIDE SEQUENCE [LARGE SCALE GENOMIC DNA]</scope>
    <source>
        <strain evidence="5 6">S3-2</strain>
    </source>
</reference>
<dbReference type="RefSeq" id="WP_065307154.1">
    <property type="nucleotide sequence ID" value="NZ_LOCQ01000049.1"/>
</dbReference>
<sequence>MNRIYRSIWNQATGAYAAVSENVKSAGKRSMPGSSGGGAQFALTSMAAALMLGYGSLALAGPTGGTVVAGQANISGAPGSTVIHQGSQNAVINWANFNIKQGESVQFVQPNSHAVALNRVLGNDGTTILGNLSANGKVFIVNPNGILFGQGASVNTAGLVASTLDINNADFMAGNYKFAGNGTGRVLNQGALNAPGGFVALLGAHVSNEGTINARLGSVALAAGQAITLDVAGDGLLKVAVDSGAVGALVQNGGLIQADGGSVVMTAQAAGNLLKTVVNNTGVIEAHTIDTRSGTIKLLGDMQTGTVNAAGTLDASAPAGGKGGFIDTSAAHVNIAKGIKVTTKAANGLSGTWLIDPVDFTIAASGGNMTGTDLMTGLSNGSVQILSTDGTGGTAGDVNVNEAIAWSANKLTLTAQNNININKPMTGTGTASLALEYGQSTVASSNAAHITIKAEVNLPSGNSFSTKQGSDGTTKVYTMITSLGAAGSVTGTDLQGMRNLMSGNYALGANIDASATSNTAIWGANGFIAIGTNTTPFTGQFEGLGHVITGLTSSNSTSNLSAALFGTITTAAQIRNVGVLDVNLTSSVPGSGSYGNAAGVVGSSSGLINNAYVSGSLTTPGYAYIGGLVGKNSGTILNSGSSATITVTNATLDTVIGGLVGLGTKASKITGSYNTGAVTATAKHTGGGLVGINYGAITNSFNTGAVAVGIDAGGLVASNRGSIALINNSFSTGAVSGSGHVGGLVGWTTASSQINNSYATGTVTGLGLGGLASASVSTGGLVGNNRSSISNSYATGDVTGATSSVGGVVGANGTSTAAGSVTNVYSSGKVTLTGTVAGTTVAGGVIGFNNATATITGGYFNSTVNLGSAIGDGTGSATKVNPLSATQMRTGTSFDNFSFTTSTGQSGNNWVMVNTDGTLNNAGGALGATGPMLSSEYSTTIKSPHQLQLMAMNLAGNYTLARDLNMAATGTTGDVWNGATFVPVGTSTAAPFTGTFDGAAHVISNLSLNRPGIDSTGLFGATSSTAVIRDVGLDGGSVNGATATGTLVGNNAGTISGSYSTMSVTGTANTGGLVGNNSGTVSNSYASGAVSGTNTVGGLAGVNSGALSNNYATGVVTGSSNTGGLAGASTGSATGNFWDTATSGQASSAAGTGLGTTAMKSQATYTAATWDLANTWIIYDSLSYPLLRAFMTPLQVNFAANNSKAYDGTSTFTASGVTASRLGAYASLLGTLNTRAAGNAVNVGTYAITAGGLYSGQRGYIISYGAGNVTIDKRAVTVSGMTASAKTYDGNATASLAGGTLSGLVVGETVGFSGQAGAFADQNAGTGKSVTVSGITLVNGANLASNYSVTNPTGVTADITPKALTVTGATAGNKVYDGNTKATVSGGVLTGLVGSETLGLSGLSGVFADKNVATGKAVTISGATLADGAGLASNYMVSNPTGVTADITQATINTVSNIVAASKEYDGATSATVSNAGATFAGMVNGDILTVSATSASFADKNVGSGKTVTASGLTLGGTDAANYNLTAGSGSGSGAITPKVLTVSGAVAGNKTYDGLTAAVITGGALSGMIGTETVGLGALSGAFGDKNAGTGKAVTVSGGTLSDGSNGGLAGNYTLASVTGLTANITQKALTVSGVTVASKSYDGNTKATISGGTLNGLVSGETLNLSGQSGTFSDQNAGNGKAVTVTGAILGDASGLASNYTVSNVTGATGNITRKTVTVTGATAADKVYDGSTGAIVSGGTLSGLVSGETLGLGSVAGLFDEQNVASGKTVTVVAATLSNGTGGGLASNYTVGASLASTASITPKALTVTGMTAGNKVYDGNTMVNLTGGALSGLVVGETVGFLGQAGAFADKNAGTGKNVTVSGVTLVNGVNLASNYSVSNPTGITASITPKALTISGVSAANKVYDSTTKASVTGGTLSGLVSGETLVLSGLSGTFADKNAGTGKGVTVSGATLADGTGLASNYTVGNPASVTANISQATISTVSNIVAGSKVYDANTKATVTNAGATFAGMVNGDVLTVSATSASFADKNAGSGKTVTASGLTLGGTDAGNYSLTATTGTGSGAITPKALTISGMSATSKVYDGSTKATLSGGSVSGLVGSETVGVNGLSASFDDKNAGTGKAVTVTGTTLVNGGNGGLASNYTISNPAGLVANITPKALTVTGMTAGNKVYDGSTAASLAGGTLSGLVSGETLLVSGGSGVFADKNAGNGKAVTVSGVSIADGTGSASNYTVSNPTGVTGNITQKALSVTGALAADKTYDGALDATITGGSLSGFVGTETVALASLAGAFADKNAGNGKAVSITGGTLASGSNGGLASNYSVGPASGLAASITQKALTVTGVAAANKVYDSTTKASVTGGTLSGLVGSETLVLSGLSGTFGDKNAGSGKTVTVSGATLADGTGLASNYTVSNPASVTANISQATISTVSNIVAGSKVYDANTKATVTNAGATFAGMVNGDVLTVSATSSTFADKNAGSGKTVTASGLTLGGTDAGNYSLTATIGTGSGAITPKALTISGMSATSKVYDGSTKATLSGGSVSGLVGSETVGVNGLSASFDDKNAGTGKAVTVTGTTLVNGGNGGLAANYTISNPAGLVANITPKALTVTGMTAGNKVYDGSTAASLAGGTLSGLVSGETLLVSGGSGVFADKNAGNGKAVTVSGVSIADGTGSASNYTVSNPTGVTGNITQKALSVTGALAADKTYDGALDATITGGSLSGFVGTETVGLATLTGTFADKNAGNGKAVGITGGTLSSGSNGGLASNYTVAGSGGLSASIAQKALTVTGLTAGNKVYDATTKATISGGALDGLVAGENLGLSGLSGVFGDKNAGTDKAVMVSGAQISDGTGLASNYMVSNPINVKADIAKADITGVTGIAVAGKTYDTTTTATVTNAGATFAGLFNGDALNVSATSATFADKNAGSGKTVTASGLTLGGTDAGNYKLTATTGTGSGTITQAQISSVSGITAAGKTYDGTDAASLNAGATYNGLLGSDSLSFAATKAAFSDRNAGAKTVKVEGIVLGGTDAGNYSLASNMASGTGTITPKALTVSGATAGNKVYDGTLAASVTGGALNGLVNNETLSLSGLAGTFANQNVASNIAVTASGATLLDGTGLASNYTVSDPTGLSANITPKELTIGGIAAGNKVYDGTLSASLTGGALQGLVAGETLVLSGTTGVFGDKNAGGNKMVTVSGASLADGTGLASNYMVSNPTGLTASITAKALTVTGQLAGNKVYDGNTQASLSGGALSGLVAGETLGIAGQIAVFSDKNAANGKTVTVTGTTLVDTATGLAGNYTVSNPTGLTASITPKALTVSGQLASNKVYDGNTAAQLSGGVLAGLVGGETLVIGGQSAAFADKNAGAAKSVTVTGTTLLDTATGLASNYSVSNPAGLSASITTKALTVTGQLAGNKVYDGNTAASLSGGTLSGLVGSESLGFAGQTAVFSDKNAANGKTVTVTGTTLVDTATGLAGNYTVSNPAGLSASITTKALTVTGQLAGNKVYDGNTAASLSGGALSGLVAGETLGIAGQTAVFSDKNAANGKTVTVTGTTLLDTSTGLAGNYTVSNPTGLSASITAKALTITGQLAGNKVYDGNTQASLSGGALSGLVAGESLGIAGQTAVFSDRNAANGKTVTVTGTTLVDTPTGLASNYSVSNPAGLSASITAKALTVTGQLAGNKVYDGNTAASLSGGALSGLVGSESLGFAGQTAVFSDKNAANGKTVTVTGTTLRDTSTGLASNYTVSNPTGLSASITAKALTVTGQLAGNKVYDGNTQASLSGGALSGLVAGETLGIAGQTAVFSDKNAANGKTVTVTGTTLLDTSSGLASNYSVSNPTGLTASITPKALTVSGQLAVNKVYDGNTAASLSGGVLSGLMAGETLGLGGQTAVFSDRNAANGKSVTVTGTTLADTASGSASNYTVSNPAGLKASITQAVLGVQVNNAQKDQGRANPDFTARYTGLIGSDTLANEVSGTLAFSTPASTSSPSGNYLVSAAGQSSTNYALTYTPGVLTVNPTEALQSTLASVAAAVNVAPSQGNMVQAEVVTTGQKVDSKVEAVAAAKGEPEQGTNTGNGTSAVNTPAVQLSGTVTTNVLPGLRLSVIDTGLRLPTQGTNTSLESQ</sequence>
<proteinExistence type="predicted"/>
<evidence type="ECO:0000256" key="2">
    <source>
        <dbReference type="ARBA" id="ARBA00022525"/>
    </source>
</evidence>
<dbReference type="InterPro" id="IPR006626">
    <property type="entry name" value="PbH1"/>
</dbReference>
<evidence type="ECO:0000256" key="1">
    <source>
        <dbReference type="ARBA" id="ARBA00004613"/>
    </source>
</evidence>
<gene>
    <name evidence="5" type="ORF">ASR47_10142</name>
</gene>
<keyword evidence="3" id="KW-0732">Signal</keyword>
<evidence type="ECO:0000256" key="3">
    <source>
        <dbReference type="ARBA" id="ARBA00022729"/>
    </source>
</evidence>